<dbReference type="Proteomes" id="UP001153332">
    <property type="component" value="Unassembled WGS sequence"/>
</dbReference>
<gene>
    <name evidence="1" type="ORF">O1611_g10002</name>
</gene>
<reference evidence="1" key="1">
    <citation type="submission" date="2022-12" db="EMBL/GenBank/DDBJ databases">
        <title>Genome Sequence of Lasiodiplodia mahajangana.</title>
        <authorList>
            <person name="Buettner E."/>
        </authorList>
    </citation>
    <scope>NUCLEOTIDE SEQUENCE</scope>
    <source>
        <strain evidence="1">VT137</strain>
    </source>
</reference>
<evidence type="ECO:0000313" key="2">
    <source>
        <dbReference type="Proteomes" id="UP001153332"/>
    </source>
</evidence>
<proteinExistence type="predicted"/>
<sequence length="239" mass="25330">MSHHIISRLSILLIVQAFLAGILARPMPDGIVKPETDLVAGDDFNESTSVISHRVMANMEMATATVTAQPDMVSVTVQRSIVIVTVTTIETTVANTNASGSTVLIVPGTSNGNQSETSTIIYTAAPNNDNQTSRIKLASTNSTNTTPLTVGPGTSFWHATSTSSEFRGTGTDRTVTKLTTITSMASHSRPTSSFNSDLCDEIYCNTDGNKVCIYWAGITSWDISLGPLPGERPTIVGTC</sequence>
<evidence type="ECO:0000313" key="1">
    <source>
        <dbReference type="EMBL" id="KAJ8121819.1"/>
    </source>
</evidence>
<name>A0ACC2J2Z8_9PEZI</name>
<comment type="caution">
    <text evidence="1">The sequence shown here is derived from an EMBL/GenBank/DDBJ whole genome shotgun (WGS) entry which is preliminary data.</text>
</comment>
<protein>
    <submittedName>
        <fullName evidence="1">Uncharacterized protein</fullName>
    </submittedName>
</protein>
<organism evidence="1 2">
    <name type="scientific">Lasiodiplodia mahajangana</name>
    <dbReference type="NCBI Taxonomy" id="1108764"/>
    <lineage>
        <taxon>Eukaryota</taxon>
        <taxon>Fungi</taxon>
        <taxon>Dikarya</taxon>
        <taxon>Ascomycota</taxon>
        <taxon>Pezizomycotina</taxon>
        <taxon>Dothideomycetes</taxon>
        <taxon>Dothideomycetes incertae sedis</taxon>
        <taxon>Botryosphaeriales</taxon>
        <taxon>Botryosphaeriaceae</taxon>
        <taxon>Lasiodiplodia</taxon>
    </lineage>
</organism>
<dbReference type="EMBL" id="JAPUUL010003722">
    <property type="protein sequence ID" value="KAJ8121819.1"/>
    <property type="molecule type" value="Genomic_DNA"/>
</dbReference>
<keyword evidence="2" id="KW-1185">Reference proteome</keyword>
<accession>A0ACC2J2Z8</accession>